<evidence type="ECO:0000256" key="8">
    <source>
        <dbReference type="ARBA" id="ARBA00023237"/>
    </source>
</evidence>
<dbReference type="PANTHER" id="PTHR34597">
    <property type="entry name" value="SLR1661 PROTEIN"/>
    <property type="match status" value="1"/>
</dbReference>
<dbReference type="InterPro" id="IPR013686">
    <property type="entry name" value="Polypept-transport_assoc_ShlB"/>
</dbReference>
<proteinExistence type="inferred from homology"/>
<keyword evidence="9" id="KW-0732">Signal</keyword>
<sequence>MLKTSHVAFALLATIPAAHAQQAPNAGTQLQQLPQPPAPVKTVPDLVIDAPRPAPASDSDTAVPVQTLQITGQTLFSEQELRTAAGFVPGALTFTQVRALAARIADFYHARGYILAQAYLPEQDVQDGAITIAVVEGRYGKIDVRNAARLSDGVPRRILRGLAPGDVVTNAPLERRLLLLSDIPGVRTKATLAPGTAVGTSDLIVDVAPGPWISGNLEADNAGNRYTGAYRFGGTVNLNNPAGIGDQLSLRLLASDSGLGYGRIAYQAPIGNATLGVAYAHLRYDLGREFEALDASGTADIFSVYGSYPLIRSRRANLYALASFDYKMLNDEIGLVSSDSKRHIKAGTLGFVGDVRDDFAGGGSTVFSGSWTSGDLDIRSRPERIADAASARSNGGYNKVQGSVARLQSIAGPLSLYGAVRGQRAFNNLDSSEKIQLGGAYGVRAYPEGEAFGDSGYIATAEARVRLNEPGLLGQFELIGFIETGEVRFAQDPWFTGSNHAVRSGYGAGLNWYGPYGLIVRGSYARKLGTGPATSAPDRDGRFWVQIVKLF</sequence>
<keyword evidence="12" id="KW-1185">Reference proteome</keyword>
<keyword evidence="6" id="KW-0653">Protein transport</keyword>
<comment type="similarity">
    <text evidence="2">Belongs to the TPS (TC 1.B.20) family.</text>
</comment>
<dbReference type="Proteomes" id="UP001404104">
    <property type="component" value="Unassembled WGS sequence"/>
</dbReference>
<evidence type="ECO:0000259" key="10">
    <source>
        <dbReference type="PROSITE" id="PS51779"/>
    </source>
</evidence>
<feature type="chain" id="PRO_5045963531" evidence="9">
    <location>
        <begin position="21"/>
        <end position="551"/>
    </location>
</feature>
<dbReference type="InterPro" id="IPR051544">
    <property type="entry name" value="TPS_OM_transporter"/>
</dbReference>
<dbReference type="InterPro" id="IPR034746">
    <property type="entry name" value="POTRA"/>
</dbReference>
<comment type="subcellular location">
    <subcellularLocation>
        <location evidence="1">Cell outer membrane</location>
    </subcellularLocation>
</comment>
<keyword evidence="7" id="KW-0472">Membrane</keyword>
<keyword evidence="4" id="KW-1134">Transmembrane beta strand</keyword>
<keyword evidence="5" id="KW-0812">Transmembrane</keyword>
<name>A0ABU9XT31_9SPHN</name>
<evidence type="ECO:0000313" key="11">
    <source>
        <dbReference type="EMBL" id="MEN2786996.1"/>
    </source>
</evidence>
<gene>
    <name evidence="11" type="ORF">ABC969_11265</name>
</gene>
<reference evidence="11 12" key="1">
    <citation type="submission" date="2024-05" db="EMBL/GenBank/DDBJ databases">
        <authorList>
            <person name="Liu Q."/>
            <person name="Xin Y.-H."/>
        </authorList>
    </citation>
    <scope>NUCLEOTIDE SEQUENCE [LARGE SCALE GENOMIC DNA]</scope>
    <source>
        <strain evidence="11 12">CGMCC 1.15349</strain>
    </source>
</reference>
<dbReference type="PANTHER" id="PTHR34597:SF1">
    <property type="entry name" value="HEME_HEMOPEXIN TRANSPORTER PROTEIN HUXB"/>
    <property type="match status" value="1"/>
</dbReference>
<dbReference type="RefSeq" id="WP_345865017.1">
    <property type="nucleotide sequence ID" value="NZ_JBDIMF010000004.1"/>
</dbReference>
<dbReference type="Pfam" id="PF08479">
    <property type="entry name" value="POTRA_2"/>
    <property type="match status" value="1"/>
</dbReference>
<evidence type="ECO:0000256" key="2">
    <source>
        <dbReference type="ARBA" id="ARBA00009055"/>
    </source>
</evidence>
<organism evidence="11 12">
    <name type="scientific">Sphingomonas qilianensis</name>
    <dbReference type="NCBI Taxonomy" id="1736690"/>
    <lineage>
        <taxon>Bacteria</taxon>
        <taxon>Pseudomonadati</taxon>
        <taxon>Pseudomonadota</taxon>
        <taxon>Alphaproteobacteria</taxon>
        <taxon>Sphingomonadales</taxon>
        <taxon>Sphingomonadaceae</taxon>
        <taxon>Sphingomonas</taxon>
    </lineage>
</organism>
<evidence type="ECO:0000256" key="1">
    <source>
        <dbReference type="ARBA" id="ARBA00004442"/>
    </source>
</evidence>
<feature type="signal peptide" evidence="9">
    <location>
        <begin position="1"/>
        <end position="20"/>
    </location>
</feature>
<evidence type="ECO:0000313" key="12">
    <source>
        <dbReference type="Proteomes" id="UP001404104"/>
    </source>
</evidence>
<evidence type="ECO:0000256" key="5">
    <source>
        <dbReference type="ARBA" id="ARBA00022692"/>
    </source>
</evidence>
<accession>A0ABU9XT31</accession>
<protein>
    <submittedName>
        <fullName evidence="11">ShlB/FhaC/HecB family hemolysin secretion/activation protein</fullName>
    </submittedName>
</protein>
<dbReference type="PROSITE" id="PS51779">
    <property type="entry name" value="POTRA"/>
    <property type="match status" value="1"/>
</dbReference>
<dbReference type="EMBL" id="JBDIMF010000004">
    <property type="protein sequence ID" value="MEN2786996.1"/>
    <property type="molecule type" value="Genomic_DNA"/>
</dbReference>
<dbReference type="InterPro" id="IPR005565">
    <property type="entry name" value="Hemolysn_activator_HlyB_C"/>
</dbReference>
<keyword evidence="8" id="KW-0998">Cell outer membrane</keyword>
<feature type="domain" description="POTRA" evidence="10">
    <location>
        <begin position="63"/>
        <end position="137"/>
    </location>
</feature>
<dbReference type="Gene3D" id="3.10.20.310">
    <property type="entry name" value="membrane protein fhac"/>
    <property type="match status" value="1"/>
</dbReference>
<evidence type="ECO:0000256" key="6">
    <source>
        <dbReference type="ARBA" id="ARBA00022927"/>
    </source>
</evidence>
<keyword evidence="3" id="KW-0813">Transport</keyword>
<evidence type="ECO:0000256" key="7">
    <source>
        <dbReference type="ARBA" id="ARBA00023136"/>
    </source>
</evidence>
<comment type="caution">
    <text evidence="11">The sequence shown here is derived from an EMBL/GenBank/DDBJ whole genome shotgun (WGS) entry which is preliminary data.</text>
</comment>
<evidence type="ECO:0000256" key="9">
    <source>
        <dbReference type="SAM" id="SignalP"/>
    </source>
</evidence>
<dbReference type="Pfam" id="PF03865">
    <property type="entry name" value="ShlB"/>
    <property type="match status" value="1"/>
</dbReference>
<evidence type="ECO:0000256" key="3">
    <source>
        <dbReference type="ARBA" id="ARBA00022448"/>
    </source>
</evidence>
<dbReference type="Gene3D" id="2.40.160.50">
    <property type="entry name" value="membrane protein fhac: a member of the omp85/tpsb transporter family"/>
    <property type="match status" value="1"/>
</dbReference>
<evidence type="ECO:0000256" key="4">
    <source>
        <dbReference type="ARBA" id="ARBA00022452"/>
    </source>
</evidence>